<evidence type="ECO:0000259" key="1">
    <source>
        <dbReference type="Pfam" id="PF14214"/>
    </source>
</evidence>
<dbReference type="Proteomes" id="UP000499080">
    <property type="component" value="Unassembled WGS sequence"/>
</dbReference>
<accession>A0A4Y2INU9</accession>
<gene>
    <name evidence="2" type="ORF">AVEN_81955_1</name>
</gene>
<proteinExistence type="predicted"/>
<sequence>MHQNYQDAMAMVRKSGRIDQFVTFTCNPTWVDILNVLVGQQHPEDRPDVVARVFKMKLTELLDGIIKRNLFGHVISYIYVIEFQKRGLPYAHIQRLASFSEQRVKLPSNV</sequence>
<dbReference type="EMBL" id="BGPR01002779">
    <property type="protein sequence ID" value="GBM78782.1"/>
    <property type="molecule type" value="Genomic_DNA"/>
</dbReference>
<protein>
    <recommendedName>
        <fullName evidence="1">Helitron helicase-like domain-containing protein</fullName>
    </recommendedName>
</protein>
<evidence type="ECO:0000313" key="2">
    <source>
        <dbReference type="EMBL" id="GBM78782.1"/>
    </source>
</evidence>
<comment type="caution">
    <text evidence="2">The sequence shown here is derived from an EMBL/GenBank/DDBJ whole genome shotgun (WGS) entry which is preliminary data.</text>
</comment>
<keyword evidence="3" id="KW-1185">Reference proteome</keyword>
<evidence type="ECO:0000313" key="3">
    <source>
        <dbReference type="Proteomes" id="UP000499080"/>
    </source>
</evidence>
<name>A0A4Y2INU9_ARAVE</name>
<dbReference type="InterPro" id="IPR025476">
    <property type="entry name" value="Helitron_helicase-like"/>
</dbReference>
<dbReference type="OrthoDB" id="6604979at2759"/>
<dbReference type="Pfam" id="PF14214">
    <property type="entry name" value="Helitron_like_N"/>
    <property type="match status" value="1"/>
</dbReference>
<reference evidence="2 3" key="1">
    <citation type="journal article" date="2019" name="Sci. Rep.">
        <title>Orb-weaving spider Araneus ventricosus genome elucidates the spidroin gene catalogue.</title>
        <authorList>
            <person name="Kono N."/>
            <person name="Nakamura H."/>
            <person name="Ohtoshi R."/>
            <person name="Moran D.A.P."/>
            <person name="Shinohara A."/>
            <person name="Yoshida Y."/>
            <person name="Fujiwara M."/>
            <person name="Mori M."/>
            <person name="Tomita M."/>
            <person name="Arakawa K."/>
        </authorList>
    </citation>
    <scope>NUCLEOTIDE SEQUENCE [LARGE SCALE GENOMIC DNA]</scope>
</reference>
<organism evidence="2 3">
    <name type="scientific">Araneus ventricosus</name>
    <name type="common">Orbweaver spider</name>
    <name type="synonym">Epeira ventricosa</name>
    <dbReference type="NCBI Taxonomy" id="182803"/>
    <lineage>
        <taxon>Eukaryota</taxon>
        <taxon>Metazoa</taxon>
        <taxon>Ecdysozoa</taxon>
        <taxon>Arthropoda</taxon>
        <taxon>Chelicerata</taxon>
        <taxon>Arachnida</taxon>
        <taxon>Araneae</taxon>
        <taxon>Araneomorphae</taxon>
        <taxon>Entelegynae</taxon>
        <taxon>Araneoidea</taxon>
        <taxon>Araneidae</taxon>
        <taxon>Araneus</taxon>
    </lineage>
</organism>
<dbReference type="AlphaFoldDB" id="A0A4Y2INU9"/>
<feature type="domain" description="Helitron helicase-like" evidence="1">
    <location>
        <begin position="1"/>
        <end position="93"/>
    </location>
</feature>